<dbReference type="Gene3D" id="3.40.50.880">
    <property type="match status" value="1"/>
</dbReference>
<comment type="caution">
    <text evidence="4">The sequence shown here is derived from an EMBL/GenBank/DDBJ whole genome shotgun (WGS) entry which is preliminary data.</text>
</comment>
<dbReference type="InterPro" id="IPR009057">
    <property type="entry name" value="Homeodomain-like_sf"/>
</dbReference>
<evidence type="ECO:0000259" key="3">
    <source>
        <dbReference type="PROSITE" id="PS01124"/>
    </source>
</evidence>
<dbReference type="SUPFAM" id="SSF52317">
    <property type="entry name" value="Class I glutamine amidotransferase-like"/>
    <property type="match status" value="1"/>
</dbReference>
<keyword evidence="1" id="KW-0805">Transcription regulation</keyword>
<proteinExistence type="predicted"/>
<feature type="domain" description="HTH araC/xylS-type" evidence="3">
    <location>
        <begin position="233"/>
        <end position="335"/>
    </location>
</feature>
<dbReference type="Pfam" id="PF12833">
    <property type="entry name" value="HTH_18"/>
    <property type="match status" value="1"/>
</dbReference>
<dbReference type="Pfam" id="PF01965">
    <property type="entry name" value="DJ-1_PfpI"/>
    <property type="match status" value="1"/>
</dbReference>
<name>A0ABT8S8Z7_9BURK</name>
<dbReference type="PANTHER" id="PTHR43130:SF11">
    <property type="entry name" value="TRANSCRIPTIONAL REGULATORY PROTEIN"/>
    <property type="match status" value="1"/>
</dbReference>
<dbReference type="SMART" id="SM00342">
    <property type="entry name" value="HTH_ARAC"/>
    <property type="match status" value="1"/>
</dbReference>
<evidence type="ECO:0000256" key="2">
    <source>
        <dbReference type="ARBA" id="ARBA00023163"/>
    </source>
</evidence>
<dbReference type="EMBL" id="JAUKVY010000018">
    <property type="protein sequence ID" value="MDO1535253.1"/>
    <property type="molecule type" value="Genomic_DNA"/>
</dbReference>
<dbReference type="InterPro" id="IPR002818">
    <property type="entry name" value="DJ-1/PfpI"/>
</dbReference>
<evidence type="ECO:0000256" key="1">
    <source>
        <dbReference type="ARBA" id="ARBA00023015"/>
    </source>
</evidence>
<dbReference type="PROSITE" id="PS01124">
    <property type="entry name" value="HTH_ARAC_FAMILY_2"/>
    <property type="match status" value="1"/>
</dbReference>
<keyword evidence="2" id="KW-0804">Transcription</keyword>
<dbReference type="Gene3D" id="1.10.10.60">
    <property type="entry name" value="Homeodomain-like"/>
    <property type="match status" value="1"/>
</dbReference>
<evidence type="ECO:0000313" key="5">
    <source>
        <dbReference type="Proteomes" id="UP001169027"/>
    </source>
</evidence>
<reference evidence="4" key="1">
    <citation type="submission" date="2023-06" db="EMBL/GenBank/DDBJ databases">
        <authorList>
            <person name="Jiang Y."/>
            <person name="Liu Q."/>
        </authorList>
    </citation>
    <scope>NUCLEOTIDE SEQUENCE</scope>
    <source>
        <strain evidence="4">CGMCC 1.12090</strain>
    </source>
</reference>
<dbReference type="InterPro" id="IPR018060">
    <property type="entry name" value="HTH_AraC"/>
</dbReference>
<protein>
    <submittedName>
        <fullName evidence="4">Helix-turn-helix domain-containing protein</fullName>
    </submittedName>
</protein>
<accession>A0ABT8S8Z7</accession>
<sequence length="343" mass="37510">MKRQIRDTNAQPAPAPVRVAILLPDRAWAGSVLLVRDLLQAAGTLAARNSDIAASALFDVRLVARSKAPVSSFGGLPLTPDLTLKRTGDFSVVVVPAQFAPAAETTEDDAAYCQWLRRQHAGGALVMSFGGALLLAKSGLLDGREATGLLSERSIIRRRFPEIRYQSSLRIVAAADIITVCGIGPTVDACAHLIERFFGMQRARRFLRHTSTDALPADNKLALWSAAYKRHGDAQVLAVQEMLEREMDPVPSLAALAQHVGLSERSLSRRFADAVGFNVRQYVARLRLEHADHLLATSRMALAHVARECGYSSASALSRAFALMRGRTPRSHRLEHAARRQRR</sequence>
<dbReference type="PANTHER" id="PTHR43130">
    <property type="entry name" value="ARAC-FAMILY TRANSCRIPTIONAL REGULATOR"/>
    <property type="match status" value="1"/>
</dbReference>
<gene>
    <name evidence="4" type="ORF">Q2T77_23445</name>
</gene>
<dbReference type="InterPro" id="IPR029062">
    <property type="entry name" value="Class_I_gatase-like"/>
</dbReference>
<keyword evidence="5" id="KW-1185">Reference proteome</keyword>
<organism evidence="4 5">
    <name type="scientific">Variovorax ginsengisoli</name>
    <dbReference type="NCBI Taxonomy" id="363844"/>
    <lineage>
        <taxon>Bacteria</taxon>
        <taxon>Pseudomonadati</taxon>
        <taxon>Pseudomonadota</taxon>
        <taxon>Betaproteobacteria</taxon>
        <taxon>Burkholderiales</taxon>
        <taxon>Comamonadaceae</taxon>
        <taxon>Variovorax</taxon>
    </lineage>
</organism>
<dbReference type="SUPFAM" id="SSF46689">
    <property type="entry name" value="Homeodomain-like"/>
    <property type="match status" value="2"/>
</dbReference>
<dbReference type="InterPro" id="IPR052158">
    <property type="entry name" value="INH-QAR"/>
</dbReference>
<evidence type="ECO:0000313" key="4">
    <source>
        <dbReference type="EMBL" id="MDO1535253.1"/>
    </source>
</evidence>
<dbReference type="RefSeq" id="WP_301812949.1">
    <property type="nucleotide sequence ID" value="NZ_JAUJZH010000018.1"/>
</dbReference>
<dbReference type="Proteomes" id="UP001169027">
    <property type="component" value="Unassembled WGS sequence"/>
</dbReference>